<sequence>MASWARVTPQSSLPSSCRGLLCGCGFKTLFKDEDILKATIHSTNDANESLKNEITNFQRWNTAAGEGKKIFQAATAAKKAVESQVKEALQAVVNMDKSLKRDLKSVKDKIKGGIGSVIRTLGVNDLDKNVRQDLGELKRKIEGLATDGGEKLAQVDKAIGTLGGKFTGLTKDEERKSLQKILEEIHRKVAAIKGAPGKTNGDGGKGLDGINQKIGGLARAFVPGNGQNGFNARVDGWLEGVIGNKKDKPGLQAVNSWLGTYIGRIGRNGDDIRETVKKQVMAQLTSQIGAAQGTFNGLKNDIEKNKITENLAAIKQACEEFVDKLDKELANNKIGKFATTIAGKIEGKTTSTNSDLTTAVKSALVALCASVKQVATEVQSLGIDRFGTLLDEVHKTTTELHGQLEQATQKVTSSGTTEPNISPAQAVDSRLNDVREFMSGSGNNNITVKFNTDVTSQLKTAVTSLHQAVDTFDQEAQKQIKEAAKTAYLSKALSDWMTSFSGPKYKS</sequence>
<evidence type="ECO:0000313" key="2">
    <source>
        <dbReference type="Proteomes" id="UP000236319"/>
    </source>
</evidence>
<dbReference type="VEuPathDB" id="PiroplasmaDB:BOVATA_026130"/>
<protein>
    <submittedName>
        <fullName evidence="1">Extracellular matrix-binding ebh, putative</fullName>
    </submittedName>
</protein>
<evidence type="ECO:0000313" key="1">
    <source>
        <dbReference type="EMBL" id="GBE61120.1"/>
    </source>
</evidence>
<dbReference type="OrthoDB" id="425925at2759"/>
<accession>A0A2H6KDP2</accession>
<dbReference type="Proteomes" id="UP000236319">
    <property type="component" value="Unassembled WGS sequence"/>
</dbReference>
<dbReference type="GeneID" id="39874890"/>
<comment type="caution">
    <text evidence="1">The sequence shown here is derived from an EMBL/GenBank/DDBJ whole genome shotgun (WGS) entry which is preliminary data.</text>
</comment>
<gene>
    <name evidence="1" type="ORF">BOVATA_026130</name>
</gene>
<reference evidence="1 2" key="1">
    <citation type="journal article" date="2017" name="BMC Genomics">
        <title>Whole-genome assembly of Babesia ovata and comparative genomics between closely related pathogens.</title>
        <authorList>
            <person name="Yamagishi J."/>
            <person name="Asada M."/>
            <person name="Hakimi H."/>
            <person name="Tanaka T.Q."/>
            <person name="Sugimoto C."/>
            <person name="Kawazu S."/>
        </authorList>
    </citation>
    <scope>NUCLEOTIDE SEQUENCE [LARGE SCALE GENOMIC DNA]</scope>
    <source>
        <strain evidence="1 2">Miyake</strain>
    </source>
</reference>
<proteinExistence type="predicted"/>
<organism evidence="1 2">
    <name type="scientific">Babesia ovata</name>
    <dbReference type="NCBI Taxonomy" id="189622"/>
    <lineage>
        <taxon>Eukaryota</taxon>
        <taxon>Sar</taxon>
        <taxon>Alveolata</taxon>
        <taxon>Apicomplexa</taxon>
        <taxon>Aconoidasida</taxon>
        <taxon>Piroplasmida</taxon>
        <taxon>Babesiidae</taxon>
        <taxon>Babesia</taxon>
    </lineage>
</organism>
<name>A0A2H6KDP2_9APIC</name>
<keyword evidence="2" id="KW-1185">Reference proteome</keyword>
<dbReference type="EMBL" id="BDSA01000002">
    <property type="protein sequence ID" value="GBE61120.1"/>
    <property type="molecule type" value="Genomic_DNA"/>
</dbReference>
<dbReference type="AlphaFoldDB" id="A0A2H6KDP2"/>
<dbReference type="RefSeq" id="XP_028867363.1">
    <property type="nucleotide sequence ID" value="XM_029011530.1"/>
</dbReference>